<reference evidence="20 21" key="1">
    <citation type="submission" date="2018-08" db="EMBL/GenBank/DDBJ databases">
        <title>A genome reference for cultivated species of the human gut microbiota.</title>
        <authorList>
            <person name="Zou Y."/>
            <person name="Xue W."/>
            <person name="Luo G."/>
        </authorList>
    </citation>
    <scope>NUCLEOTIDE SEQUENCE [LARGE SCALE GENOMIC DNA]</scope>
    <source>
        <strain evidence="20 21">AM07-24</strain>
    </source>
</reference>
<dbReference type="InterPro" id="IPR043131">
    <property type="entry name" value="BCAT-like_N"/>
</dbReference>
<evidence type="ECO:0000313" key="20">
    <source>
        <dbReference type="EMBL" id="RHJ88024.1"/>
    </source>
</evidence>
<dbReference type="EC" id="2.6.1.42" evidence="17"/>
<dbReference type="GO" id="GO:0009099">
    <property type="term" value="P:L-valine biosynthetic process"/>
    <property type="evidence" value="ECO:0007669"/>
    <property type="project" value="UniProtKB-UniPathway"/>
</dbReference>
<evidence type="ECO:0000256" key="2">
    <source>
        <dbReference type="ARBA" id="ARBA00004824"/>
    </source>
</evidence>
<comment type="pathway">
    <text evidence="4 18">Amino-acid biosynthesis; L-leucine biosynthesis; L-leucine from 3-methyl-2-oxobutanoate: step 4/4.</text>
</comment>
<comment type="caution">
    <text evidence="20">The sequence shown here is derived from an EMBL/GenBank/DDBJ whole genome shotgun (WGS) entry which is preliminary data.</text>
</comment>
<evidence type="ECO:0000256" key="12">
    <source>
        <dbReference type="ARBA" id="ARBA00048798"/>
    </source>
</evidence>
<evidence type="ECO:0000256" key="13">
    <source>
        <dbReference type="ARBA" id="ARBA00049229"/>
    </source>
</evidence>
<feature type="modified residue" description="N6-(pyridoxal phosphate)lysine" evidence="14">
    <location>
        <position position="196"/>
    </location>
</feature>
<dbReference type="AlphaFoldDB" id="A0A415E376"/>
<sequence length="356" mass="39880">MNYEFPITKTTNPKQKPDPKGLRFGTEFTDHMFVMDYNPEDGWNNGRIVPYGPIELDPAAVVLHYGQEMFEGLKAYKTPEGRVQLFRPYMNAQRTNNTNDRLCIPTIDEELFVAAIKALVKLDQDWIPEGEGTALYIRPFIFADEPFLGVRRSTTYKFMIILSPVGPYFESGLAPTKMYVEDVYVRAVKGGTGEAKCGGNYGASLKAQEIAHEKGYEQILWLDGIEKKYIEEIGAANAFFVIGDEVVTSELNGSILPGITRNSIIALCKKKGIKVSERKISIDELEEAYRAGQLKEMFASGTAAIVSPVGELLYKGERMIINDNQIGPVAQEMYDTIYGIQTGKIEDFMDWTVAVE</sequence>
<comment type="catalytic activity">
    <reaction evidence="13 17">
        <text>L-leucine + 2-oxoglutarate = 4-methyl-2-oxopentanoate + L-glutamate</text>
        <dbReference type="Rhea" id="RHEA:18321"/>
        <dbReference type="ChEBI" id="CHEBI:16810"/>
        <dbReference type="ChEBI" id="CHEBI:17865"/>
        <dbReference type="ChEBI" id="CHEBI:29985"/>
        <dbReference type="ChEBI" id="CHEBI:57427"/>
        <dbReference type="EC" id="2.6.1.42"/>
    </reaction>
</comment>
<dbReference type="InterPro" id="IPR033939">
    <property type="entry name" value="BCAT_family"/>
</dbReference>
<dbReference type="InterPro" id="IPR001544">
    <property type="entry name" value="Aminotrans_IV"/>
</dbReference>
<gene>
    <name evidence="20" type="ORF">DW099_06280</name>
</gene>
<dbReference type="Gene3D" id="3.30.470.10">
    <property type="match status" value="1"/>
</dbReference>
<keyword evidence="6 17" id="KW-0032">Aminotransferase</keyword>
<dbReference type="PANTHER" id="PTHR11825">
    <property type="entry name" value="SUBGROUP IIII AMINOTRANSFERASE"/>
    <property type="match status" value="1"/>
</dbReference>
<dbReference type="InterPro" id="IPR043132">
    <property type="entry name" value="BCAT-like_C"/>
</dbReference>
<evidence type="ECO:0000256" key="19">
    <source>
        <dbReference type="SAM" id="MobiDB-lite"/>
    </source>
</evidence>
<dbReference type="STRING" id="1776384.GCA_900086585_03580"/>
<dbReference type="UniPathway" id="UPA00047">
    <property type="reaction ID" value="UER00058"/>
</dbReference>
<evidence type="ECO:0000256" key="3">
    <source>
        <dbReference type="ARBA" id="ARBA00004931"/>
    </source>
</evidence>
<dbReference type="RefSeq" id="WP_067541464.1">
    <property type="nucleotide sequence ID" value="NZ_AP025567.1"/>
</dbReference>
<evidence type="ECO:0000256" key="9">
    <source>
        <dbReference type="ARBA" id="ARBA00022898"/>
    </source>
</evidence>
<comment type="catalytic activity">
    <reaction evidence="12 17">
        <text>L-isoleucine + 2-oxoglutarate = (S)-3-methyl-2-oxopentanoate + L-glutamate</text>
        <dbReference type="Rhea" id="RHEA:24801"/>
        <dbReference type="ChEBI" id="CHEBI:16810"/>
        <dbReference type="ChEBI" id="CHEBI:29985"/>
        <dbReference type="ChEBI" id="CHEBI:35146"/>
        <dbReference type="ChEBI" id="CHEBI:58045"/>
        <dbReference type="EC" id="2.6.1.42"/>
    </reaction>
</comment>
<evidence type="ECO:0000256" key="11">
    <source>
        <dbReference type="ARBA" id="ARBA00048212"/>
    </source>
</evidence>
<evidence type="ECO:0000256" key="6">
    <source>
        <dbReference type="ARBA" id="ARBA00022576"/>
    </source>
</evidence>
<comment type="catalytic activity">
    <reaction evidence="11 17">
        <text>L-valine + 2-oxoglutarate = 3-methyl-2-oxobutanoate + L-glutamate</text>
        <dbReference type="Rhea" id="RHEA:24813"/>
        <dbReference type="ChEBI" id="CHEBI:11851"/>
        <dbReference type="ChEBI" id="CHEBI:16810"/>
        <dbReference type="ChEBI" id="CHEBI:29985"/>
        <dbReference type="ChEBI" id="CHEBI:57762"/>
        <dbReference type="EC" id="2.6.1.42"/>
    </reaction>
</comment>
<dbReference type="UniPathway" id="UPA00049">
    <property type="reaction ID" value="UER00062"/>
</dbReference>
<dbReference type="PANTHER" id="PTHR11825:SF44">
    <property type="entry name" value="BRANCHED-CHAIN-AMINO-ACID AMINOTRANSFERASE"/>
    <property type="match status" value="1"/>
</dbReference>
<accession>A0A415E376</accession>
<dbReference type="OrthoDB" id="9804984at2"/>
<evidence type="ECO:0000256" key="10">
    <source>
        <dbReference type="ARBA" id="ARBA00023304"/>
    </source>
</evidence>
<dbReference type="SUPFAM" id="SSF56752">
    <property type="entry name" value="D-aminoacid aminotransferase-like PLP-dependent enzymes"/>
    <property type="match status" value="1"/>
</dbReference>
<evidence type="ECO:0000256" key="16">
    <source>
        <dbReference type="RuleBase" id="RU004516"/>
    </source>
</evidence>
<dbReference type="InterPro" id="IPR036038">
    <property type="entry name" value="Aminotransferase-like"/>
</dbReference>
<dbReference type="GeneID" id="83005871"/>
<keyword evidence="9 16" id="KW-0663">Pyridoxal phosphate</keyword>
<comment type="pathway">
    <text evidence="2 18">Amino-acid biosynthesis; L-isoleucine biosynthesis; L-isoleucine from 2-oxobutanoate: step 4/4.</text>
</comment>
<dbReference type="InterPro" id="IPR005786">
    <property type="entry name" value="B_amino_transII"/>
</dbReference>
<protein>
    <recommendedName>
        <fullName evidence="17">Branched-chain-amino-acid aminotransferase</fullName>
        <ecNumber evidence="17">2.6.1.42</ecNumber>
    </recommendedName>
</protein>
<evidence type="ECO:0000256" key="14">
    <source>
        <dbReference type="PIRSR" id="PIRSR006468-1"/>
    </source>
</evidence>
<dbReference type="NCBIfam" id="NF009897">
    <property type="entry name" value="PRK13357.1"/>
    <property type="match status" value="1"/>
</dbReference>
<dbReference type="Pfam" id="PF01063">
    <property type="entry name" value="Aminotran_4"/>
    <property type="match status" value="1"/>
</dbReference>
<evidence type="ECO:0000256" key="8">
    <source>
        <dbReference type="ARBA" id="ARBA00022679"/>
    </source>
</evidence>
<keyword evidence="21" id="KW-1185">Reference proteome</keyword>
<evidence type="ECO:0000256" key="4">
    <source>
        <dbReference type="ARBA" id="ARBA00005072"/>
    </source>
</evidence>
<evidence type="ECO:0000256" key="5">
    <source>
        <dbReference type="ARBA" id="ARBA00009320"/>
    </source>
</evidence>
<proteinExistence type="inferred from homology"/>
<dbReference type="UniPathway" id="UPA00048">
    <property type="reaction ID" value="UER00073"/>
</dbReference>
<keyword evidence="7 17" id="KW-0028">Amino-acid biosynthesis</keyword>
<dbReference type="GO" id="GO:0052654">
    <property type="term" value="F:L-leucine-2-oxoglutarate transaminase activity"/>
    <property type="evidence" value="ECO:0007669"/>
    <property type="project" value="RHEA"/>
</dbReference>
<dbReference type="Proteomes" id="UP000284841">
    <property type="component" value="Unassembled WGS sequence"/>
</dbReference>
<organism evidence="20 21">
    <name type="scientific">Emergencia timonensis</name>
    <dbReference type="NCBI Taxonomy" id="1776384"/>
    <lineage>
        <taxon>Bacteria</taxon>
        <taxon>Bacillati</taxon>
        <taxon>Bacillota</taxon>
        <taxon>Clostridia</taxon>
        <taxon>Peptostreptococcales</taxon>
        <taxon>Anaerovoracaceae</taxon>
        <taxon>Emergencia</taxon>
    </lineage>
</organism>
<comment type="pathway">
    <text evidence="3 18">Amino-acid biosynthesis; L-valine biosynthesis; L-valine from pyruvate: step 4/4.</text>
</comment>
<dbReference type="InterPro" id="IPR018300">
    <property type="entry name" value="Aminotrans_IV_CS"/>
</dbReference>
<dbReference type="GO" id="GO:0009098">
    <property type="term" value="P:L-leucine biosynthetic process"/>
    <property type="evidence" value="ECO:0007669"/>
    <property type="project" value="UniProtKB-UniPathway"/>
</dbReference>
<evidence type="ECO:0000256" key="1">
    <source>
        <dbReference type="ARBA" id="ARBA00001933"/>
    </source>
</evidence>
<keyword evidence="10 17" id="KW-0100">Branched-chain amino acid biosynthesis</keyword>
<name>A0A415E376_9FIRM</name>
<dbReference type="GO" id="GO:0052656">
    <property type="term" value="F:L-isoleucine-2-oxoglutarate transaminase activity"/>
    <property type="evidence" value="ECO:0007669"/>
    <property type="project" value="RHEA"/>
</dbReference>
<comment type="similarity">
    <text evidence="5 15">Belongs to the class-IV pyridoxal-phosphate-dependent aminotransferase family.</text>
</comment>
<evidence type="ECO:0000256" key="15">
    <source>
        <dbReference type="RuleBase" id="RU004106"/>
    </source>
</evidence>
<keyword evidence="8 17" id="KW-0808">Transferase</keyword>
<dbReference type="CDD" id="cd01557">
    <property type="entry name" value="BCAT_beta_family"/>
    <property type="match status" value="1"/>
</dbReference>
<dbReference type="EMBL" id="QRMS01000002">
    <property type="protein sequence ID" value="RHJ88024.1"/>
    <property type="molecule type" value="Genomic_DNA"/>
</dbReference>
<dbReference type="PROSITE" id="PS00770">
    <property type="entry name" value="AA_TRANSFER_CLASS_4"/>
    <property type="match status" value="1"/>
</dbReference>
<evidence type="ECO:0000256" key="18">
    <source>
        <dbReference type="RuleBase" id="RU004519"/>
    </source>
</evidence>
<dbReference type="GO" id="GO:0009097">
    <property type="term" value="P:isoleucine biosynthetic process"/>
    <property type="evidence" value="ECO:0007669"/>
    <property type="project" value="UniProtKB-UniPathway"/>
</dbReference>
<feature type="region of interest" description="Disordered" evidence="19">
    <location>
        <begin position="1"/>
        <end position="22"/>
    </location>
</feature>
<dbReference type="PIRSF" id="PIRSF006468">
    <property type="entry name" value="BCAT1"/>
    <property type="match status" value="1"/>
</dbReference>
<dbReference type="NCBIfam" id="TIGR01123">
    <property type="entry name" value="ilvE_II"/>
    <property type="match status" value="1"/>
</dbReference>
<evidence type="ECO:0000313" key="21">
    <source>
        <dbReference type="Proteomes" id="UP000284841"/>
    </source>
</evidence>
<evidence type="ECO:0000256" key="7">
    <source>
        <dbReference type="ARBA" id="ARBA00022605"/>
    </source>
</evidence>
<comment type="cofactor">
    <cofactor evidence="1 16">
        <name>pyridoxal 5'-phosphate</name>
        <dbReference type="ChEBI" id="CHEBI:597326"/>
    </cofactor>
</comment>
<dbReference type="GO" id="GO:0052655">
    <property type="term" value="F:L-valine-2-oxoglutarate transaminase activity"/>
    <property type="evidence" value="ECO:0007669"/>
    <property type="project" value="RHEA"/>
</dbReference>
<dbReference type="Gene3D" id="3.20.10.10">
    <property type="entry name" value="D-amino Acid Aminotransferase, subunit A, domain 2"/>
    <property type="match status" value="1"/>
</dbReference>
<evidence type="ECO:0000256" key="17">
    <source>
        <dbReference type="RuleBase" id="RU004517"/>
    </source>
</evidence>